<proteinExistence type="inferred from homology"/>
<dbReference type="GO" id="GO:0070837">
    <property type="term" value="P:dehydroascorbic acid transport"/>
    <property type="evidence" value="ECO:0007669"/>
    <property type="project" value="TreeGrafter"/>
</dbReference>
<keyword evidence="9 15" id="KW-0812">Transmembrane</keyword>
<dbReference type="GO" id="GO:0005353">
    <property type="term" value="F:fructose transmembrane transporter activity"/>
    <property type="evidence" value="ECO:0007669"/>
    <property type="project" value="UniProtKB-ARBA"/>
</dbReference>
<dbReference type="Proteomes" id="UP000314983">
    <property type="component" value="Chromosome 17"/>
</dbReference>
<dbReference type="PANTHER" id="PTHR23503:SF54">
    <property type="entry name" value="MAJOR FACILITATOR SUPERFAMILY (MFS) PROFILE DOMAIN-CONTAINING PROTEIN"/>
    <property type="match status" value="1"/>
</dbReference>
<keyword evidence="10 15" id="KW-1133">Transmembrane helix</keyword>
<keyword evidence="7" id="KW-1003">Cell membrane</keyword>
<evidence type="ECO:0000256" key="9">
    <source>
        <dbReference type="ARBA" id="ARBA00022692"/>
    </source>
</evidence>
<evidence type="ECO:0000256" key="2">
    <source>
        <dbReference type="ARBA" id="ARBA00004135"/>
    </source>
</evidence>
<dbReference type="InterPro" id="IPR005829">
    <property type="entry name" value="Sugar_transporter_CS"/>
</dbReference>
<dbReference type="Gene3D" id="1.20.1250.20">
    <property type="entry name" value="MFS general substrate transporter like domains"/>
    <property type="match status" value="1"/>
</dbReference>
<feature type="transmembrane region" description="Helical" evidence="15">
    <location>
        <begin position="435"/>
        <end position="457"/>
    </location>
</feature>
<dbReference type="GO" id="GO:0055056">
    <property type="term" value="F:D-glucose transmembrane transporter activity"/>
    <property type="evidence" value="ECO:0007669"/>
    <property type="project" value="TreeGrafter"/>
</dbReference>
<evidence type="ECO:0000313" key="17">
    <source>
        <dbReference type="Ensembl" id="ENSEEEP00000036063.2"/>
    </source>
</evidence>
<evidence type="ECO:0000256" key="10">
    <source>
        <dbReference type="ARBA" id="ARBA00022989"/>
    </source>
</evidence>
<feature type="transmembrane region" description="Helical" evidence="15">
    <location>
        <begin position="370"/>
        <end position="397"/>
    </location>
</feature>
<feature type="transmembrane region" description="Helical" evidence="15">
    <location>
        <begin position="277"/>
        <end position="298"/>
    </location>
</feature>
<dbReference type="Pfam" id="PF00083">
    <property type="entry name" value="Sugar_tr"/>
    <property type="match status" value="1"/>
</dbReference>
<feature type="transmembrane region" description="Helical" evidence="15">
    <location>
        <begin position="12"/>
        <end position="31"/>
    </location>
</feature>
<dbReference type="GeneTree" id="ENSGT00940000166787"/>
<evidence type="ECO:0000256" key="4">
    <source>
        <dbReference type="ARBA" id="ARBA00007004"/>
    </source>
</evidence>
<feature type="transmembrane region" description="Helical" evidence="15">
    <location>
        <begin position="190"/>
        <end position="211"/>
    </location>
</feature>
<evidence type="ECO:0000313" key="18">
    <source>
        <dbReference type="Proteomes" id="UP000314983"/>
    </source>
</evidence>
<evidence type="ECO:0000256" key="6">
    <source>
        <dbReference type="ARBA" id="ARBA00022448"/>
    </source>
</evidence>
<evidence type="ECO:0000259" key="16">
    <source>
        <dbReference type="PROSITE" id="PS50850"/>
    </source>
</evidence>
<dbReference type="InterPro" id="IPR045263">
    <property type="entry name" value="GLUT"/>
</dbReference>
<reference evidence="17" key="5">
    <citation type="submission" date="2025-09" db="UniProtKB">
        <authorList>
            <consortium name="Ensembl"/>
        </authorList>
    </citation>
    <scope>IDENTIFICATION</scope>
</reference>
<evidence type="ECO:0000256" key="12">
    <source>
        <dbReference type="ARBA" id="ARBA00029961"/>
    </source>
</evidence>
<evidence type="ECO:0000256" key="7">
    <source>
        <dbReference type="ARBA" id="ARBA00022475"/>
    </source>
</evidence>
<feature type="transmembrane region" description="Helical" evidence="15">
    <location>
        <begin position="409"/>
        <end position="429"/>
    </location>
</feature>
<organism evidence="17 18">
    <name type="scientific">Electrophorus electricus</name>
    <name type="common">Electric eel</name>
    <name type="synonym">Gymnotus electricus</name>
    <dbReference type="NCBI Taxonomy" id="8005"/>
    <lineage>
        <taxon>Eukaryota</taxon>
        <taxon>Metazoa</taxon>
        <taxon>Chordata</taxon>
        <taxon>Craniata</taxon>
        <taxon>Vertebrata</taxon>
        <taxon>Euteleostomi</taxon>
        <taxon>Actinopterygii</taxon>
        <taxon>Neopterygii</taxon>
        <taxon>Teleostei</taxon>
        <taxon>Ostariophysi</taxon>
        <taxon>Gymnotiformes</taxon>
        <taxon>Gymnotoidei</taxon>
        <taxon>Gymnotidae</taxon>
        <taxon>Electrophorus</taxon>
    </lineage>
</organism>
<evidence type="ECO:0000256" key="1">
    <source>
        <dbReference type="ARBA" id="ARBA00000590"/>
    </source>
</evidence>
<feature type="transmembrane region" description="Helical" evidence="15">
    <location>
        <begin position="67"/>
        <end position="88"/>
    </location>
</feature>
<name>A0A4W4GHL6_ELEEL</name>
<evidence type="ECO:0000256" key="13">
    <source>
        <dbReference type="ARBA" id="ARBA00031099"/>
    </source>
</evidence>
<dbReference type="InterPro" id="IPR003663">
    <property type="entry name" value="Sugar/inositol_transpt"/>
</dbReference>
<dbReference type="STRING" id="8005.ENSEEEP00000036063"/>
<keyword evidence="18" id="KW-1185">Reference proteome</keyword>
<evidence type="ECO:0000256" key="15">
    <source>
        <dbReference type="SAM" id="Phobius"/>
    </source>
</evidence>
<dbReference type="FunFam" id="1.20.1250.20:FF:001511">
    <property type="entry name" value="Solute carrier family 2, facilitated glucose transporter member 5"/>
    <property type="match status" value="1"/>
</dbReference>
<feature type="transmembrane region" description="Helical" evidence="15">
    <location>
        <begin position="347"/>
        <end position="364"/>
    </location>
</feature>
<evidence type="ECO:0000256" key="14">
    <source>
        <dbReference type="RuleBase" id="RU003346"/>
    </source>
</evidence>
<dbReference type="AlphaFoldDB" id="A0A4W4GHL6"/>
<dbReference type="OMA" id="GIWFLDE"/>
<keyword evidence="11 15" id="KW-0472">Membrane</keyword>
<dbReference type="PROSITE" id="PS00217">
    <property type="entry name" value="SUGAR_TRANSPORT_2"/>
    <property type="match status" value="1"/>
</dbReference>
<comment type="catalytic activity">
    <reaction evidence="1">
        <text>D-fructose(out) = D-fructose(in)</text>
        <dbReference type="Rhea" id="RHEA:60372"/>
        <dbReference type="ChEBI" id="CHEBI:37721"/>
    </reaction>
</comment>
<dbReference type="PRINTS" id="PR00171">
    <property type="entry name" value="SUGRTRNSPORT"/>
</dbReference>
<comment type="subcellular location">
    <subcellularLocation>
        <location evidence="2">Cell membrane</location>
        <location evidence="2">Sarcolemma</location>
    </subcellularLocation>
    <subcellularLocation>
        <location evidence="3">Cell membrane</location>
        <topology evidence="3">Multi-pass membrane protein</topology>
    </subcellularLocation>
</comment>
<feature type="transmembrane region" description="Helical" evidence="15">
    <location>
        <begin position="131"/>
        <end position="149"/>
    </location>
</feature>
<dbReference type="InterPro" id="IPR036259">
    <property type="entry name" value="MFS_trans_sf"/>
</dbReference>
<accession>A0A4W4GHL6</accession>
<dbReference type="Ensembl" id="ENSEEET00000036485.2">
    <property type="protein sequence ID" value="ENSEEEP00000036063.2"/>
    <property type="gene ID" value="ENSEEEG00000017153.2"/>
</dbReference>
<reference evidence="18" key="1">
    <citation type="journal article" date="2014" name="Science">
        <title>Nonhuman genetics. Genomic basis for the convergent evolution of electric organs.</title>
        <authorList>
            <person name="Gallant J.R."/>
            <person name="Traeger L.L."/>
            <person name="Volkening J.D."/>
            <person name="Moffett H."/>
            <person name="Chen P.H."/>
            <person name="Novina C.D."/>
            <person name="Phillips G.N.Jr."/>
            <person name="Anand R."/>
            <person name="Wells G.B."/>
            <person name="Pinch M."/>
            <person name="Guth R."/>
            <person name="Unguez G.A."/>
            <person name="Albert J.S."/>
            <person name="Zakon H.H."/>
            <person name="Samanta M.P."/>
            <person name="Sussman M.R."/>
        </authorList>
    </citation>
    <scope>NUCLEOTIDE SEQUENCE [LARGE SCALE GENOMIC DNA]</scope>
</reference>
<feature type="transmembrane region" description="Helical" evidence="15">
    <location>
        <begin position="313"/>
        <end position="335"/>
    </location>
</feature>
<evidence type="ECO:0000256" key="5">
    <source>
        <dbReference type="ARBA" id="ARBA00015973"/>
    </source>
</evidence>
<feature type="transmembrane region" description="Helical" evidence="15">
    <location>
        <begin position="100"/>
        <end position="119"/>
    </location>
</feature>
<dbReference type="NCBIfam" id="TIGR00879">
    <property type="entry name" value="SP"/>
    <property type="match status" value="1"/>
</dbReference>
<reference evidence="17" key="3">
    <citation type="submission" date="2020-05" db="EMBL/GenBank/DDBJ databases">
        <title>Electrophorus electricus (electric eel) genome, fEleEle1, primary haplotype.</title>
        <authorList>
            <person name="Myers G."/>
            <person name="Meyer A."/>
            <person name="Fedrigo O."/>
            <person name="Formenti G."/>
            <person name="Rhie A."/>
            <person name="Tracey A."/>
            <person name="Sims Y."/>
            <person name="Jarvis E.D."/>
        </authorList>
    </citation>
    <scope>NUCLEOTIDE SEQUENCE [LARGE SCALE GENOMIC DNA]</scope>
</reference>
<dbReference type="PROSITE" id="PS50850">
    <property type="entry name" value="MFS"/>
    <property type="match status" value="1"/>
</dbReference>
<evidence type="ECO:0000256" key="11">
    <source>
        <dbReference type="ARBA" id="ARBA00023136"/>
    </source>
</evidence>
<dbReference type="GO" id="GO:1990539">
    <property type="term" value="P:fructose import across plasma membrane"/>
    <property type="evidence" value="ECO:0007669"/>
    <property type="project" value="UniProtKB-ARBA"/>
</dbReference>
<keyword evidence="8" id="KW-0762">Sugar transport</keyword>
<dbReference type="InterPro" id="IPR005828">
    <property type="entry name" value="MFS_sugar_transport-like"/>
</dbReference>
<protein>
    <recommendedName>
        <fullName evidence="5">Solute carrier family 2, facilitated glucose transporter member 5</fullName>
    </recommendedName>
    <alternativeName>
        <fullName evidence="13">Fructose transporter</fullName>
    </alternativeName>
    <alternativeName>
        <fullName evidence="12">Glucose transporter type 5, small intestine</fullName>
    </alternativeName>
</protein>
<evidence type="ECO:0000256" key="8">
    <source>
        <dbReference type="ARBA" id="ARBA00022597"/>
    </source>
</evidence>
<feature type="transmembrane region" description="Helical" evidence="15">
    <location>
        <begin position="156"/>
        <end position="178"/>
    </location>
</feature>
<dbReference type="PANTHER" id="PTHR23503">
    <property type="entry name" value="SOLUTE CARRIER FAMILY 2"/>
    <property type="match status" value="1"/>
</dbReference>
<gene>
    <name evidence="17" type="primary">slc2a11l</name>
</gene>
<reference evidence="17" key="4">
    <citation type="submission" date="2025-08" db="UniProtKB">
        <authorList>
            <consortium name="Ensembl"/>
        </authorList>
    </citation>
    <scope>IDENTIFICATION</scope>
</reference>
<sequence length="508" mass="55840">MTHAFSSLLESPLLAVVIVITGIGGTFQYGFHISVLTSPSVVSIKRLVNATCAQRYGRALEAWELSLFWSFIVSIYSVGGLLSSQCAGRLATIYGRKRCLVLNNVAAICGAVLMGFSKMANSFEMIMVARFLYGINAGVSLAVHTMYVLECAPKRLRGMVGVSVGCFVSMGKLFGQLLGISEVFGTDEKWPVLLSFSGLIGLLQLVSLPFLPESPRYLLLVRSDRLACEKALRQILGARGDLAVEVEEMQVEHAALKGVKNHGVLELLLSRTTRWQLLTVVVTFMTLQLCGINAVYLYSSDVFRAAGIAGHNLRYVALGTGLCEVFTSIACGMVIERTGKRQLLIQGYLGMATTLAILTVTLYLQVYVSWMPYCSVVLIFIYIFFFSVGPAAVTAPLPGEIFTQSFKTAAFTLACTLNWAGLFLVGMVFPIIVEHLGYFCFLIFFIFCLGSGLFVWYHVPETRNRSILEITAAFEQMHSKDKLPLETKQTKLQALHTTQPQHGQSTKL</sequence>
<dbReference type="GO" id="GO:0046323">
    <property type="term" value="P:D-glucose import"/>
    <property type="evidence" value="ECO:0007669"/>
    <property type="project" value="TreeGrafter"/>
</dbReference>
<dbReference type="SUPFAM" id="SSF103473">
    <property type="entry name" value="MFS general substrate transporter"/>
    <property type="match status" value="1"/>
</dbReference>
<dbReference type="InterPro" id="IPR020846">
    <property type="entry name" value="MFS_dom"/>
</dbReference>
<comment type="similarity">
    <text evidence="4">Belongs to the major facilitator superfamily. Sugar transporter (TC 2.A.1.1) family. Glucose transporter subfamily.</text>
</comment>
<reference evidence="18" key="2">
    <citation type="journal article" date="2017" name="Sci. Adv.">
        <title>A tail of two voltages: Proteomic comparison of the three electric organs of the electric eel.</title>
        <authorList>
            <person name="Traeger L.L."/>
            <person name="Sabat G."/>
            <person name="Barrett-Wilt G.A."/>
            <person name="Wells G.B."/>
            <person name="Sussman M.R."/>
        </authorList>
    </citation>
    <scope>NUCLEOTIDE SEQUENCE [LARGE SCALE GENOMIC DNA]</scope>
</reference>
<evidence type="ECO:0000256" key="3">
    <source>
        <dbReference type="ARBA" id="ARBA00004651"/>
    </source>
</evidence>
<keyword evidence="6 14" id="KW-0813">Transport</keyword>
<feature type="domain" description="Major facilitator superfamily (MFS) profile" evidence="16">
    <location>
        <begin position="18"/>
        <end position="463"/>
    </location>
</feature>
<dbReference type="GO" id="GO:0042383">
    <property type="term" value="C:sarcolemma"/>
    <property type="evidence" value="ECO:0007669"/>
    <property type="project" value="UniProtKB-SubCell"/>
</dbReference>